<organism evidence="2 3">
    <name type="scientific">Halovenus rubra</name>
    <dbReference type="NCBI Taxonomy" id="869890"/>
    <lineage>
        <taxon>Archaea</taxon>
        <taxon>Methanobacteriati</taxon>
        <taxon>Methanobacteriota</taxon>
        <taxon>Stenosarchaea group</taxon>
        <taxon>Halobacteria</taxon>
        <taxon>Halobacteriales</taxon>
        <taxon>Haloarculaceae</taxon>
        <taxon>Halovenus</taxon>
    </lineage>
</organism>
<sequence>MRAVSLLPSATEMLYALGVEPVGVSHECDYPPEAAELPSVIETRVDADASSEEINEQVAEATDNGGVYEIDRELLANLDPDIVVSQGICDVCAVDDSRIRQAVEELSLDAEVVTSDPHTLADLLADIERLGAVFNREKRAASLVASFEARIEHVEHATPASGPRVAVLDWLDPVMVAGHWVPEMIERSGADYGIAEPGERSRPREWTEIRAYDPEVLMLSPCGFGVDQARANIDAVTGREGWAELTAVKNGDVYLVDGNHYVNRPGPRLIETLELFASVLHPKTVRRPETVGTTVAPFRPATVGRE</sequence>
<dbReference type="InterPro" id="IPR051030">
    <property type="entry name" value="Vitamin_B12-ABC_binding"/>
</dbReference>
<dbReference type="PROSITE" id="PS50983">
    <property type="entry name" value="FE_B12_PBP"/>
    <property type="match status" value="1"/>
</dbReference>
<dbReference type="EMBL" id="JBHSZQ010000051">
    <property type="protein sequence ID" value="MFC7127572.1"/>
    <property type="molecule type" value="Genomic_DNA"/>
</dbReference>
<protein>
    <submittedName>
        <fullName evidence="2">Cobalamin-binding protein</fullName>
    </submittedName>
</protein>
<dbReference type="Proteomes" id="UP001596414">
    <property type="component" value="Unassembled WGS sequence"/>
</dbReference>
<feature type="domain" description="Fe/B12 periplasmic-binding" evidence="1">
    <location>
        <begin position="2"/>
        <end position="284"/>
    </location>
</feature>
<evidence type="ECO:0000259" key="1">
    <source>
        <dbReference type="PROSITE" id="PS50983"/>
    </source>
</evidence>
<name>A0ABD5XCK2_9EURY</name>
<dbReference type="CDD" id="cd01144">
    <property type="entry name" value="BtuF"/>
    <property type="match status" value="1"/>
</dbReference>
<comment type="caution">
    <text evidence="2">The sequence shown here is derived from an EMBL/GenBank/DDBJ whole genome shotgun (WGS) entry which is preliminary data.</text>
</comment>
<dbReference type="SUPFAM" id="SSF53807">
    <property type="entry name" value="Helical backbone' metal receptor"/>
    <property type="match status" value="1"/>
</dbReference>
<evidence type="ECO:0000313" key="2">
    <source>
        <dbReference type="EMBL" id="MFC7127572.1"/>
    </source>
</evidence>
<dbReference type="Gene3D" id="3.40.50.1980">
    <property type="entry name" value="Nitrogenase molybdenum iron protein domain"/>
    <property type="match status" value="2"/>
</dbReference>
<dbReference type="InterPro" id="IPR002491">
    <property type="entry name" value="ABC_transptr_periplasmic_BD"/>
</dbReference>
<dbReference type="Pfam" id="PF01497">
    <property type="entry name" value="Peripla_BP_2"/>
    <property type="match status" value="1"/>
</dbReference>
<accession>A0ABD5XCK2</accession>
<evidence type="ECO:0000313" key="3">
    <source>
        <dbReference type="Proteomes" id="UP001596414"/>
    </source>
</evidence>
<dbReference type="PANTHER" id="PTHR42860">
    <property type="entry name" value="VITAMIN B12-BINDING PROTEIN"/>
    <property type="match status" value="1"/>
</dbReference>
<proteinExistence type="predicted"/>
<gene>
    <name evidence="2" type="ORF">ACFQJ7_16380</name>
</gene>
<dbReference type="RefSeq" id="WP_267635636.1">
    <property type="nucleotide sequence ID" value="NZ_JAODIY010000001.1"/>
</dbReference>
<reference evidence="2 3" key="1">
    <citation type="journal article" date="2014" name="Int. J. Syst. Evol. Microbiol.">
        <title>Complete genome sequence of Corynebacterium casei LMG S-19264T (=DSM 44701T), isolated from a smear-ripened cheese.</title>
        <authorList>
            <consortium name="US DOE Joint Genome Institute (JGI-PGF)"/>
            <person name="Walter F."/>
            <person name="Albersmeier A."/>
            <person name="Kalinowski J."/>
            <person name="Ruckert C."/>
        </authorList>
    </citation>
    <scope>NUCLEOTIDE SEQUENCE [LARGE SCALE GENOMIC DNA]</scope>
    <source>
        <strain evidence="2 3">CGMCC 4.7215</strain>
    </source>
</reference>
<dbReference type="AlphaFoldDB" id="A0ABD5XCK2"/>
<dbReference type="PANTHER" id="PTHR42860:SF1">
    <property type="entry name" value="VITAMIN B12-BINDING PROTEIN"/>
    <property type="match status" value="1"/>
</dbReference>